<comment type="subcellular location">
    <subcellularLocation>
        <location evidence="1">Cell membrane</location>
        <topology evidence="1">Multi-pass membrane protein</topology>
    </subcellularLocation>
</comment>
<evidence type="ECO:0000256" key="5">
    <source>
        <dbReference type="ARBA" id="ARBA00023136"/>
    </source>
</evidence>
<dbReference type="AlphaFoldDB" id="A0A2S0UKI8"/>
<keyword evidence="2" id="KW-1003">Cell membrane</keyword>
<protein>
    <recommendedName>
        <fullName evidence="7">Prepilin type IV endopeptidase peptidase domain-containing protein</fullName>
    </recommendedName>
</protein>
<dbReference type="PANTHER" id="PTHR36506">
    <property type="entry name" value="PREFLAGELLIN PEPTIDASE"/>
    <property type="match status" value="1"/>
</dbReference>
<feature type="transmembrane region" description="Helical" evidence="6">
    <location>
        <begin position="128"/>
        <end position="155"/>
    </location>
</feature>
<dbReference type="EMBL" id="CP028918">
    <property type="protein sequence ID" value="AWB48280.1"/>
    <property type="molecule type" value="Genomic_DNA"/>
</dbReference>
<evidence type="ECO:0000256" key="1">
    <source>
        <dbReference type="ARBA" id="ARBA00004651"/>
    </source>
</evidence>
<gene>
    <name evidence="8" type="ORF">HYN69_06935</name>
</gene>
<feature type="transmembrane region" description="Helical" evidence="6">
    <location>
        <begin position="185"/>
        <end position="207"/>
    </location>
</feature>
<dbReference type="InterPro" id="IPR052218">
    <property type="entry name" value="Preflagellin_Peptidase"/>
</dbReference>
<keyword evidence="4 6" id="KW-1133">Transmembrane helix</keyword>
<feature type="transmembrane region" description="Helical" evidence="6">
    <location>
        <begin position="40"/>
        <end position="58"/>
    </location>
</feature>
<reference evidence="8 9" key="1">
    <citation type="submission" date="2018-04" db="EMBL/GenBank/DDBJ databases">
        <title>Genome sequencing of Gemmobacter.</title>
        <authorList>
            <person name="Yi H."/>
            <person name="Baek M.-G."/>
        </authorList>
    </citation>
    <scope>NUCLEOTIDE SEQUENCE [LARGE SCALE GENOMIC DNA]</scope>
    <source>
        <strain evidence="8 9">HYN0069</strain>
    </source>
</reference>
<evidence type="ECO:0000256" key="4">
    <source>
        <dbReference type="ARBA" id="ARBA00022989"/>
    </source>
</evidence>
<feature type="transmembrane region" description="Helical" evidence="6">
    <location>
        <begin position="70"/>
        <end position="89"/>
    </location>
</feature>
<dbReference type="PANTHER" id="PTHR36506:SF1">
    <property type="entry name" value="PREFLAGELLIN PEPTIDASE"/>
    <property type="match status" value="1"/>
</dbReference>
<evidence type="ECO:0000256" key="3">
    <source>
        <dbReference type="ARBA" id="ARBA00022692"/>
    </source>
</evidence>
<evidence type="ECO:0000259" key="7">
    <source>
        <dbReference type="Pfam" id="PF01478"/>
    </source>
</evidence>
<evidence type="ECO:0000313" key="8">
    <source>
        <dbReference type="EMBL" id="AWB48280.1"/>
    </source>
</evidence>
<accession>A0A2S0UKI8</accession>
<dbReference type="Proteomes" id="UP000244496">
    <property type="component" value="Chromosome"/>
</dbReference>
<evidence type="ECO:0000313" key="9">
    <source>
        <dbReference type="Proteomes" id="UP000244496"/>
    </source>
</evidence>
<organism evidence="8 9">
    <name type="scientific">Paragemmobacter aquarius</name>
    <dbReference type="NCBI Taxonomy" id="2169400"/>
    <lineage>
        <taxon>Bacteria</taxon>
        <taxon>Pseudomonadati</taxon>
        <taxon>Pseudomonadota</taxon>
        <taxon>Alphaproteobacteria</taxon>
        <taxon>Rhodobacterales</taxon>
        <taxon>Paracoccaceae</taxon>
        <taxon>Paragemmobacter</taxon>
    </lineage>
</organism>
<dbReference type="GO" id="GO:0005886">
    <property type="term" value="C:plasma membrane"/>
    <property type="evidence" value="ECO:0007669"/>
    <property type="project" value="UniProtKB-SubCell"/>
</dbReference>
<keyword evidence="9" id="KW-1185">Reference proteome</keyword>
<dbReference type="KEGG" id="geh:HYN69_06935"/>
<evidence type="ECO:0000256" key="2">
    <source>
        <dbReference type="ARBA" id="ARBA00022475"/>
    </source>
</evidence>
<dbReference type="Gene3D" id="1.20.120.1220">
    <property type="match status" value="1"/>
</dbReference>
<dbReference type="InterPro" id="IPR000045">
    <property type="entry name" value="Prepilin_IV_endopep_pep"/>
</dbReference>
<dbReference type="GO" id="GO:0004190">
    <property type="term" value="F:aspartic-type endopeptidase activity"/>
    <property type="evidence" value="ECO:0007669"/>
    <property type="project" value="InterPro"/>
</dbReference>
<evidence type="ECO:0000256" key="6">
    <source>
        <dbReference type="SAM" id="Phobius"/>
    </source>
</evidence>
<keyword evidence="3 6" id="KW-0812">Transmembrane</keyword>
<feature type="domain" description="Prepilin type IV endopeptidase peptidase" evidence="7">
    <location>
        <begin position="49"/>
        <end position="152"/>
    </location>
</feature>
<sequence>MPCGATKAPRTATRQTLSRARTPTMDVIRLWQPNGLSTDAVTAMLASVFFLSALLYAAHRDLRTLTIPNGLVAALLLGWGLLAPLAGLAPRDMTLSLGAAAMVFFATVALYAVGWLGGGDSKLMTVSALWIGAGQVVPFLMATMLAGAAIALALVTLRLLPRALARPLQGTGRLARILPLVRTEIPYALAILLGTMTVFPATFWAGAL</sequence>
<feature type="transmembrane region" description="Helical" evidence="6">
    <location>
        <begin position="95"/>
        <end position="116"/>
    </location>
</feature>
<name>A0A2S0UKI8_9RHOB</name>
<dbReference type="Pfam" id="PF01478">
    <property type="entry name" value="Peptidase_A24"/>
    <property type="match status" value="1"/>
</dbReference>
<proteinExistence type="predicted"/>
<keyword evidence="5 6" id="KW-0472">Membrane</keyword>